<dbReference type="EMBL" id="MPUH01000463">
    <property type="protein sequence ID" value="OMJ79592.1"/>
    <property type="molecule type" value="Genomic_DNA"/>
</dbReference>
<feature type="chain" id="PRO_5013317501" description="PNPLA domain-containing protein" evidence="3">
    <location>
        <begin position="19"/>
        <end position="335"/>
    </location>
</feature>
<keyword evidence="2" id="KW-0378">Hydrolase</keyword>
<evidence type="ECO:0000313" key="5">
    <source>
        <dbReference type="EMBL" id="OMJ79592.1"/>
    </source>
</evidence>
<dbReference type="InterPro" id="IPR002641">
    <property type="entry name" value="PNPLA_dom"/>
</dbReference>
<evidence type="ECO:0000259" key="4">
    <source>
        <dbReference type="PROSITE" id="PS51635"/>
    </source>
</evidence>
<sequence length="335" mass="37358">MVYLISLAIALLAGKGFGMSDKCYTLSMEGGGSHGAYEAGVLWSFATYIPAEERAWDIITGISAGSLNARVCAQFDYGDEINMAENAINAWLSAKTMASIAVEWPQGLYYSTFFEPSLYDSSPMLTFLQQYSGTVINRNITVGVTDYESGEFMEYNQDIGTDLLTVAAKSSASIPFVFTPTLLNGHWYGDGGVLINLNTNEAISFCRSLGYSDKNIVVDMIRDFDGQDRPKPQIVNNTKEAMDRANVISDFYSKLWFLYDFSHSFPYVDIRYIAIPTKPLPPWDGTFPLDFKPDDMQWEVELGKSDGKSFVENGIKGRHAMKAKKLDEIPATHYF</sequence>
<feature type="signal peptide" evidence="3">
    <location>
        <begin position="1"/>
        <end position="18"/>
    </location>
</feature>
<organism evidence="5 6">
    <name type="scientific">Stentor coeruleus</name>
    <dbReference type="NCBI Taxonomy" id="5963"/>
    <lineage>
        <taxon>Eukaryota</taxon>
        <taxon>Sar</taxon>
        <taxon>Alveolata</taxon>
        <taxon>Ciliophora</taxon>
        <taxon>Postciliodesmatophora</taxon>
        <taxon>Heterotrichea</taxon>
        <taxon>Heterotrichida</taxon>
        <taxon>Stentoridae</taxon>
        <taxon>Stentor</taxon>
    </lineage>
</organism>
<feature type="active site" description="Nucleophile" evidence="2">
    <location>
        <position position="63"/>
    </location>
</feature>
<feature type="short sequence motif" description="GXSXG" evidence="2">
    <location>
        <begin position="61"/>
        <end position="65"/>
    </location>
</feature>
<dbReference type="Proteomes" id="UP000187209">
    <property type="component" value="Unassembled WGS sequence"/>
</dbReference>
<keyword evidence="6" id="KW-1185">Reference proteome</keyword>
<dbReference type="SUPFAM" id="SSF52151">
    <property type="entry name" value="FabD/lysophospholipase-like"/>
    <property type="match status" value="1"/>
</dbReference>
<dbReference type="GO" id="GO:0016787">
    <property type="term" value="F:hydrolase activity"/>
    <property type="evidence" value="ECO:0007669"/>
    <property type="project" value="UniProtKB-UniRule"/>
</dbReference>
<keyword evidence="2" id="KW-0442">Lipid degradation</keyword>
<keyword evidence="1 2" id="KW-0443">Lipid metabolism</keyword>
<gene>
    <name evidence="5" type="ORF">SteCoe_20362</name>
</gene>
<evidence type="ECO:0000256" key="2">
    <source>
        <dbReference type="PROSITE-ProRule" id="PRU01161"/>
    </source>
</evidence>
<proteinExistence type="predicted"/>
<dbReference type="InterPro" id="IPR016035">
    <property type="entry name" value="Acyl_Trfase/lysoPLipase"/>
</dbReference>
<evidence type="ECO:0000256" key="1">
    <source>
        <dbReference type="ARBA" id="ARBA00023098"/>
    </source>
</evidence>
<comment type="caution">
    <text evidence="5">The sequence shown here is derived from an EMBL/GenBank/DDBJ whole genome shotgun (WGS) entry which is preliminary data.</text>
</comment>
<dbReference type="Gene3D" id="3.40.1090.10">
    <property type="entry name" value="Cytosolic phospholipase A2 catalytic domain"/>
    <property type="match status" value="2"/>
</dbReference>
<keyword evidence="3" id="KW-0732">Signal</keyword>
<dbReference type="Pfam" id="PF01734">
    <property type="entry name" value="Patatin"/>
    <property type="match status" value="1"/>
</dbReference>
<reference evidence="5 6" key="1">
    <citation type="submission" date="2016-11" db="EMBL/GenBank/DDBJ databases">
        <title>The macronuclear genome of Stentor coeruleus: a giant cell with tiny introns.</title>
        <authorList>
            <person name="Slabodnick M."/>
            <person name="Ruby J.G."/>
            <person name="Reiff S.B."/>
            <person name="Swart E.C."/>
            <person name="Gosai S."/>
            <person name="Prabakaran S."/>
            <person name="Witkowska E."/>
            <person name="Larue G.E."/>
            <person name="Fisher S."/>
            <person name="Freeman R.M."/>
            <person name="Gunawardena J."/>
            <person name="Chu W."/>
            <person name="Stover N.A."/>
            <person name="Gregory B.D."/>
            <person name="Nowacki M."/>
            <person name="Derisi J."/>
            <person name="Roy S.W."/>
            <person name="Marshall W.F."/>
            <person name="Sood P."/>
        </authorList>
    </citation>
    <scope>NUCLEOTIDE SEQUENCE [LARGE SCALE GENOMIC DNA]</scope>
    <source>
        <strain evidence="5">WM001</strain>
    </source>
</reference>
<name>A0A1R2BRY6_9CILI</name>
<dbReference type="AlphaFoldDB" id="A0A1R2BRY6"/>
<feature type="short sequence motif" description="DGA/G" evidence="2">
    <location>
        <begin position="190"/>
        <end position="192"/>
    </location>
</feature>
<feature type="active site" description="Proton acceptor" evidence="2">
    <location>
        <position position="190"/>
    </location>
</feature>
<dbReference type="GO" id="GO:0016042">
    <property type="term" value="P:lipid catabolic process"/>
    <property type="evidence" value="ECO:0007669"/>
    <property type="project" value="UniProtKB-UniRule"/>
</dbReference>
<accession>A0A1R2BRY6</accession>
<feature type="domain" description="PNPLA" evidence="4">
    <location>
        <begin position="26"/>
        <end position="203"/>
    </location>
</feature>
<protein>
    <recommendedName>
        <fullName evidence="4">PNPLA domain-containing protein</fullName>
    </recommendedName>
</protein>
<dbReference type="OrthoDB" id="312772at2759"/>
<feature type="short sequence motif" description="GXGXXG" evidence="2">
    <location>
        <begin position="30"/>
        <end position="35"/>
    </location>
</feature>
<evidence type="ECO:0000313" key="6">
    <source>
        <dbReference type="Proteomes" id="UP000187209"/>
    </source>
</evidence>
<evidence type="ECO:0000256" key="3">
    <source>
        <dbReference type="SAM" id="SignalP"/>
    </source>
</evidence>
<dbReference type="PROSITE" id="PS51635">
    <property type="entry name" value="PNPLA"/>
    <property type="match status" value="1"/>
</dbReference>